<feature type="compositionally biased region" description="Polar residues" evidence="6">
    <location>
        <begin position="478"/>
        <end position="506"/>
    </location>
</feature>
<keyword evidence="3" id="KW-1133">Transmembrane helix</keyword>
<comment type="caution">
    <text evidence="7">The sequence shown here is derived from an EMBL/GenBank/DDBJ whole genome shotgun (WGS) entry which is preliminary data.</text>
</comment>
<proteinExistence type="predicted"/>
<evidence type="ECO:0000256" key="2">
    <source>
        <dbReference type="ARBA" id="ARBA00022692"/>
    </source>
</evidence>
<feature type="compositionally biased region" description="Polar residues" evidence="6">
    <location>
        <begin position="440"/>
        <end position="449"/>
    </location>
</feature>
<feature type="region of interest" description="Disordered" evidence="6">
    <location>
        <begin position="1"/>
        <end position="26"/>
    </location>
</feature>
<evidence type="ECO:0000313" key="7">
    <source>
        <dbReference type="EMBL" id="KAF9491996.1"/>
    </source>
</evidence>
<feature type="coiled-coil region" evidence="5">
    <location>
        <begin position="785"/>
        <end position="830"/>
    </location>
</feature>
<dbReference type="PANTHER" id="PTHR45615:SF40">
    <property type="entry name" value="MYOSIN HEAVY CHAIN, NON-MUSCLE"/>
    <property type="match status" value="1"/>
</dbReference>
<evidence type="ECO:0000256" key="3">
    <source>
        <dbReference type="ARBA" id="ARBA00022989"/>
    </source>
</evidence>
<dbReference type="GO" id="GO:0004888">
    <property type="term" value="F:transmembrane signaling receptor activity"/>
    <property type="evidence" value="ECO:0007669"/>
    <property type="project" value="InterPro"/>
</dbReference>
<dbReference type="GO" id="GO:0000146">
    <property type="term" value="F:microfilament motor activity"/>
    <property type="evidence" value="ECO:0007669"/>
    <property type="project" value="TreeGrafter"/>
</dbReference>
<feature type="coiled-coil region" evidence="5">
    <location>
        <begin position="862"/>
        <end position="907"/>
    </location>
</feature>
<keyword evidence="5" id="KW-0175">Coiled coil</keyword>
<feature type="compositionally biased region" description="Basic residues" evidence="6">
    <location>
        <begin position="511"/>
        <end position="522"/>
    </location>
</feature>
<dbReference type="GO" id="GO:0051015">
    <property type="term" value="F:actin filament binding"/>
    <property type="evidence" value="ECO:0007669"/>
    <property type="project" value="TreeGrafter"/>
</dbReference>
<feature type="compositionally biased region" description="Polar residues" evidence="6">
    <location>
        <begin position="1251"/>
        <end position="1267"/>
    </location>
</feature>
<evidence type="ECO:0000256" key="5">
    <source>
        <dbReference type="SAM" id="Coils"/>
    </source>
</evidence>
<dbReference type="OrthoDB" id="2441647at2759"/>
<name>A0A9P5ZQV9_PLEER</name>
<reference evidence="7" key="1">
    <citation type="submission" date="2020-11" db="EMBL/GenBank/DDBJ databases">
        <authorList>
            <consortium name="DOE Joint Genome Institute"/>
            <person name="Ahrendt S."/>
            <person name="Riley R."/>
            <person name="Andreopoulos W."/>
            <person name="Labutti K."/>
            <person name="Pangilinan J."/>
            <person name="Ruiz-Duenas F.J."/>
            <person name="Barrasa J.M."/>
            <person name="Sanchez-Garcia M."/>
            <person name="Camarero S."/>
            <person name="Miyauchi S."/>
            <person name="Serrano A."/>
            <person name="Linde D."/>
            <person name="Babiker R."/>
            <person name="Drula E."/>
            <person name="Ayuso-Fernandez I."/>
            <person name="Pacheco R."/>
            <person name="Padilla G."/>
            <person name="Ferreira P."/>
            <person name="Barriuso J."/>
            <person name="Kellner H."/>
            <person name="Castanera R."/>
            <person name="Alfaro M."/>
            <person name="Ramirez L."/>
            <person name="Pisabarro A.G."/>
            <person name="Kuo A."/>
            <person name="Tritt A."/>
            <person name="Lipzen A."/>
            <person name="He G."/>
            <person name="Yan M."/>
            <person name="Ng V."/>
            <person name="Cullen D."/>
            <person name="Martin F."/>
            <person name="Rosso M.-N."/>
            <person name="Henrissat B."/>
            <person name="Hibbett D."/>
            <person name="Martinez A.T."/>
            <person name="Grigoriev I.V."/>
        </authorList>
    </citation>
    <scope>NUCLEOTIDE SEQUENCE</scope>
    <source>
        <strain evidence="7">ATCC 90797</strain>
    </source>
</reference>
<evidence type="ECO:0000256" key="6">
    <source>
        <dbReference type="SAM" id="MobiDB-lite"/>
    </source>
</evidence>
<feature type="region of interest" description="Disordered" evidence="6">
    <location>
        <begin position="340"/>
        <end position="529"/>
    </location>
</feature>
<feature type="coiled-coil region" evidence="5">
    <location>
        <begin position="588"/>
        <end position="675"/>
    </location>
</feature>
<evidence type="ECO:0000313" key="8">
    <source>
        <dbReference type="Proteomes" id="UP000807025"/>
    </source>
</evidence>
<feature type="compositionally biased region" description="Polar residues" evidence="6">
    <location>
        <begin position="1"/>
        <end position="13"/>
    </location>
</feature>
<feature type="region of interest" description="Disordered" evidence="6">
    <location>
        <begin position="1235"/>
        <end position="1366"/>
    </location>
</feature>
<dbReference type="GO" id="GO:0007166">
    <property type="term" value="P:cell surface receptor signaling pathway"/>
    <property type="evidence" value="ECO:0007669"/>
    <property type="project" value="InterPro"/>
</dbReference>
<dbReference type="GO" id="GO:0016460">
    <property type="term" value="C:myosin II complex"/>
    <property type="evidence" value="ECO:0007669"/>
    <property type="project" value="TreeGrafter"/>
</dbReference>
<feature type="compositionally biased region" description="Polar residues" evidence="6">
    <location>
        <begin position="1318"/>
        <end position="1332"/>
    </location>
</feature>
<gene>
    <name evidence="7" type="ORF">BDN71DRAFT_1509900</name>
</gene>
<feature type="coiled-coil region" evidence="5">
    <location>
        <begin position="939"/>
        <end position="984"/>
    </location>
</feature>
<feature type="compositionally biased region" description="Low complexity" evidence="6">
    <location>
        <begin position="1344"/>
        <end position="1366"/>
    </location>
</feature>
<evidence type="ECO:0000256" key="1">
    <source>
        <dbReference type="ARBA" id="ARBA00004479"/>
    </source>
</evidence>
<evidence type="ECO:0000256" key="4">
    <source>
        <dbReference type="ARBA" id="ARBA00023136"/>
    </source>
</evidence>
<sequence>MSEYIHSTPQFSVPQPLDDDNVSMSGSSVHSVYMDAPTDFDDTSTHSSITPTATPTPFASMNPYATYDAIADYEMGSALHRQSITSDVHMPSQSVTPVDVSMTSQSATPMIVSPVIMSTDSSVPFMQNMAPYAPYYNTPAFNPADGANISFSNAANTAPYHASQHNVLLTMGNAANTAPHHSSHYNILSAMGGGGMLASSDDGTSHMGNVHHTGNSIRGLHVSHSMPSIANGDTLSTPGYYNTVDRASSFSGLFPTSKNGELTSQATSDLAFLGAMVDTSFTFDPTLNGDFTMPEASSINAEVARYLFNELPGITSEWPAPLAAPKPRYHAQFAGTTKGTVGAVSGVKRKRPTVTVNETDDPVRRKRRGTAPKEPSDTLDVAPASPSAPTPACPSATSAPALPSTPSHTPATPAPTLPSVATSSHLPDPAAEGPAPQPLPTDTSVNSPTPTLPSVAMSSQQPDPAAEGPAPQPLPMDTSVNSPTPTLPSVATSSAPQPLPTDTSVGSLVAKPKRGSRAKGAKPKQTETLSSLRAQVAELKKAYNEAQSADTAITTSFAQVLERETNLRHLLSTRDKELADLRGRGLDGENAQQQIADLQQKYDGLRTQSQDLQEKEAKYTADIARLREELAKLQSDAQGSLDEVTQLRMKLSTVEESGRDEAEAAEVQYSELQDRFEGQLHELSQAVDTIHQHQQTVDRLTLELETSRSTHSELLECFEALERNSVKDSQQLVNELQHRISDLESAYEKLGQDARSRYQALKDDHEVQLCALREGMSGDIEAAAARDLEERMASLRKKYDEDAAAHQIVIQELRARIKDLEHAYQQLGEDAQSRYQALKDDHEAQLCALWEGMSGNIEAAAARDLEERMASLRKKYDEDAAAHQIVIQELRARIKDLEHAYQQLGEDAQSRYQALKDDHEAQLCALREGMSGNIEAAAARDLEERMASLRKKYDEDAAAHQIVIQELRARIKDLEHAYQQLGEDAQSRYQALKDDHKAQLHTLREQGSSGDAQLERVKDLEAQLTTLKAKSDRDLNDAQMQLEGLHQIQQHAAEDALTRYNQLRQATEDARRREAEAIRSEDIQRQVATELQARYARSQETHAQAIQECEDRYQATTRDHTLRVTELQRESQEALCQLTEASEARYQRLVEESRQPGEIQAAISTAIADARRAAEDHFQTRTTEIQRENHELRTEISNLRATVEQLPVRQENMNANADKGKQRVVLNVHSYGRRPVVAPMSGPGSRPPASNIYSTSQTGPSRNTRPTISVPRPAPYPRIVPPTLGSRPSTPMVTQARGHATATTSRVTAPMAAHAHGYNTSERSSRETTPASTIDRDPTPTPTRPGNTGTEQHQQNAPAPAPTNSASTTQTLLTELRDMMAQFTAQMAQSHMALHGNMPNRPRAAGAFSQQHEPKTRDAARIKMMVSPLLLLTYCL</sequence>
<dbReference type="Gene3D" id="1.10.287.1490">
    <property type="match status" value="1"/>
</dbReference>
<dbReference type="SMART" id="SM00077">
    <property type="entry name" value="ITAM"/>
    <property type="match status" value="4"/>
</dbReference>
<dbReference type="GO" id="GO:0016020">
    <property type="term" value="C:membrane"/>
    <property type="evidence" value="ECO:0007669"/>
    <property type="project" value="UniProtKB-SubCell"/>
</dbReference>
<dbReference type="GO" id="GO:0032982">
    <property type="term" value="C:myosin filament"/>
    <property type="evidence" value="ECO:0007669"/>
    <property type="project" value="TreeGrafter"/>
</dbReference>
<dbReference type="PANTHER" id="PTHR45615">
    <property type="entry name" value="MYOSIN HEAVY CHAIN, NON-MUSCLE"/>
    <property type="match status" value="1"/>
</dbReference>
<dbReference type="InterPro" id="IPR003110">
    <property type="entry name" value="Phos_immunorcpt_sig_ITAM"/>
</dbReference>
<keyword evidence="8" id="KW-1185">Reference proteome</keyword>
<dbReference type="Proteomes" id="UP000807025">
    <property type="component" value="Unassembled WGS sequence"/>
</dbReference>
<keyword evidence="4" id="KW-0472">Membrane</keyword>
<protein>
    <submittedName>
        <fullName evidence="7">Uncharacterized protein</fullName>
    </submittedName>
</protein>
<organism evidence="7 8">
    <name type="scientific">Pleurotus eryngii</name>
    <name type="common">Boletus of the steppes</name>
    <dbReference type="NCBI Taxonomy" id="5323"/>
    <lineage>
        <taxon>Eukaryota</taxon>
        <taxon>Fungi</taxon>
        <taxon>Dikarya</taxon>
        <taxon>Basidiomycota</taxon>
        <taxon>Agaricomycotina</taxon>
        <taxon>Agaricomycetes</taxon>
        <taxon>Agaricomycetidae</taxon>
        <taxon>Agaricales</taxon>
        <taxon>Pleurotineae</taxon>
        <taxon>Pleurotaceae</taxon>
        <taxon>Pleurotus</taxon>
    </lineage>
</organism>
<feature type="coiled-coil region" evidence="5">
    <location>
        <begin position="1010"/>
        <end position="1144"/>
    </location>
</feature>
<comment type="subcellular location">
    <subcellularLocation>
        <location evidence="1">Membrane</location>
        <topology evidence="1">Single-pass type I membrane protein</topology>
    </subcellularLocation>
</comment>
<feature type="compositionally biased region" description="Low complexity" evidence="6">
    <location>
        <begin position="393"/>
        <end position="411"/>
    </location>
</feature>
<feature type="coiled-coil region" evidence="5">
    <location>
        <begin position="726"/>
        <end position="753"/>
    </location>
</feature>
<keyword evidence="2" id="KW-0812">Transmembrane</keyword>
<dbReference type="GO" id="GO:0005737">
    <property type="term" value="C:cytoplasm"/>
    <property type="evidence" value="ECO:0007669"/>
    <property type="project" value="TreeGrafter"/>
</dbReference>
<accession>A0A9P5ZQV9</accession>
<dbReference type="EMBL" id="MU154609">
    <property type="protein sequence ID" value="KAF9491996.1"/>
    <property type="molecule type" value="Genomic_DNA"/>
</dbReference>